<dbReference type="InterPro" id="IPR048494">
    <property type="entry name" value="Dit-like_N"/>
</dbReference>
<feature type="compositionally biased region" description="Polar residues" evidence="1">
    <location>
        <begin position="150"/>
        <end position="168"/>
    </location>
</feature>
<feature type="region of interest" description="Disordered" evidence="1">
    <location>
        <begin position="140"/>
        <end position="173"/>
    </location>
</feature>
<evidence type="ECO:0000313" key="3">
    <source>
        <dbReference type="EMBL" id="MFC3638230.1"/>
    </source>
</evidence>
<evidence type="ECO:0000313" key="4">
    <source>
        <dbReference type="Proteomes" id="UP001595704"/>
    </source>
</evidence>
<dbReference type="EMBL" id="JBHRYC010000061">
    <property type="protein sequence ID" value="MFC3638230.1"/>
    <property type="molecule type" value="Genomic_DNA"/>
</dbReference>
<reference evidence="4" key="1">
    <citation type="journal article" date="2019" name="Int. J. Syst. Evol. Microbiol.">
        <title>The Global Catalogue of Microorganisms (GCM) 10K type strain sequencing project: providing services to taxonomists for standard genome sequencing and annotation.</title>
        <authorList>
            <consortium name="The Broad Institute Genomics Platform"/>
            <consortium name="The Broad Institute Genome Sequencing Center for Infectious Disease"/>
            <person name="Wu L."/>
            <person name="Ma J."/>
        </authorList>
    </citation>
    <scope>NUCLEOTIDE SEQUENCE [LARGE SCALE GENOMIC DNA]</scope>
    <source>
        <strain evidence="4">KCTC 42282</strain>
    </source>
</reference>
<dbReference type="Pfam" id="PF21821">
    <property type="entry name" value="Dit_like"/>
    <property type="match status" value="1"/>
</dbReference>
<feature type="domain" description="Dit-like phage tail protein N-terminal" evidence="2">
    <location>
        <begin position="23"/>
        <end position="141"/>
    </location>
</feature>
<gene>
    <name evidence="3" type="ORF">ACFONL_12750</name>
</gene>
<keyword evidence="4" id="KW-1185">Reference proteome</keyword>
<protein>
    <submittedName>
        <fullName evidence="3">Phage baseplate protein</fullName>
    </submittedName>
</protein>
<evidence type="ECO:0000259" key="2">
    <source>
        <dbReference type="Pfam" id="PF21821"/>
    </source>
</evidence>
<dbReference type="RefSeq" id="WP_191320413.1">
    <property type="nucleotide sequence ID" value="NZ_BNCG01000017.1"/>
</dbReference>
<proteinExistence type="predicted"/>
<comment type="caution">
    <text evidence="3">The sequence shown here is derived from an EMBL/GenBank/DDBJ whole genome shotgun (WGS) entry which is preliminary data.</text>
</comment>
<dbReference type="Proteomes" id="UP001595704">
    <property type="component" value="Unassembled WGS sequence"/>
</dbReference>
<evidence type="ECO:0000256" key="1">
    <source>
        <dbReference type="SAM" id="MobiDB-lite"/>
    </source>
</evidence>
<name>A0ABV7UHN5_9HYPH</name>
<organism evidence="3 4">
    <name type="scientific">Camelimonas fluminis</name>
    <dbReference type="NCBI Taxonomy" id="1576911"/>
    <lineage>
        <taxon>Bacteria</taxon>
        <taxon>Pseudomonadati</taxon>
        <taxon>Pseudomonadota</taxon>
        <taxon>Alphaproteobacteria</taxon>
        <taxon>Hyphomicrobiales</taxon>
        <taxon>Chelatococcaceae</taxon>
        <taxon>Camelimonas</taxon>
    </lineage>
</organism>
<sequence length="187" mass="20285">MDILDAISSIFIQQGRSIGTIMPDVVLEEIHRDDLIITDHPVEKGAAISDHAFKRPEEVEIRCGWSNSTAGYEGYAQEVYQELLSLQQSREPFSISTGKRNYDDMLISSLAVTTDAASEYALMVVARCRRVLIAETQTTKLASQKDHAQPQKTAPTVETGTKQPQAKPSGSILSGGAGALGFFGKLG</sequence>
<accession>A0ABV7UHN5</accession>